<dbReference type="PANTHER" id="PTHR43056:SF10">
    <property type="entry name" value="COCE_NOND FAMILY, PUTATIVE (AFU_ORTHOLOGUE AFUA_7G00600)-RELATED"/>
    <property type="match status" value="1"/>
</dbReference>
<evidence type="ECO:0000313" key="4">
    <source>
        <dbReference type="EMBL" id="GAA2212870.1"/>
    </source>
</evidence>
<feature type="region of interest" description="Disordered" evidence="2">
    <location>
        <begin position="525"/>
        <end position="548"/>
    </location>
</feature>
<dbReference type="InterPro" id="IPR005674">
    <property type="entry name" value="CocE/Ser_esterase"/>
</dbReference>
<protein>
    <submittedName>
        <fullName evidence="4">CocE/NonD family hydrolase</fullName>
    </submittedName>
</protein>
<dbReference type="NCBIfam" id="TIGR00976">
    <property type="entry name" value="CocE_NonD"/>
    <property type="match status" value="1"/>
</dbReference>
<keyword evidence="5" id="KW-1185">Reference proteome</keyword>
<evidence type="ECO:0000256" key="2">
    <source>
        <dbReference type="SAM" id="MobiDB-lite"/>
    </source>
</evidence>
<dbReference type="EMBL" id="BAAAQX010000029">
    <property type="protein sequence ID" value="GAA2212870.1"/>
    <property type="molecule type" value="Genomic_DNA"/>
</dbReference>
<dbReference type="Gene3D" id="2.60.120.260">
    <property type="entry name" value="Galactose-binding domain-like"/>
    <property type="match status" value="1"/>
</dbReference>
<evidence type="ECO:0000259" key="3">
    <source>
        <dbReference type="SMART" id="SM00939"/>
    </source>
</evidence>
<reference evidence="4 5" key="1">
    <citation type="journal article" date="2019" name="Int. J. Syst. Evol. Microbiol.">
        <title>The Global Catalogue of Microorganisms (GCM) 10K type strain sequencing project: providing services to taxonomists for standard genome sequencing and annotation.</title>
        <authorList>
            <consortium name="The Broad Institute Genomics Platform"/>
            <consortium name="The Broad Institute Genome Sequencing Center for Infectious Disease"/>
            <person name="Wu L."/>
            <person name="Ma J."/>
        </authorList>
    </citation>
    <scope>NUCLEOTIDE SEQUENCE [LARGE SCALE GENOMIC DNA]</scope>
    <source>
        <strain evidence="4 5">JCM 16114</strain>
    </source>
</reference>
<name>A0ABN3CTU2_9ACTN</name>
<dbReference type="InterPro" id="IPR029058">
    <property type="entry name" value="AB_hydrolase_fold"/>
</dbReference>
<evidence type="ECO:0000313" key="5">
    <source>
        <dbReference type="Proteomes" id="UP001499843"/>
    </source>
</evidence>
<dbReference type="GO" id="GO:0016787">
    <property type="term" value="F:hydrolase activity"/>
    <property type="evidence" value="ECO:0007669"/>
    <property type="project" value="UniProtKB-KW"/>
</dbReference>
<dbReference type="Gene3D" id="3.40.50.1820">
    <property type="entry name" value="alpha/beta hydrolase"/>
    <property type="match status" value="1"/>
</dbReference>
<accession>A0ABN3CTU2</accession>
<evidence type="ECO:0000256" key="1">
    <source>
        <dbReference type="ARBA" id="ARBA00022801"/>
    </source>
</evidence>
<dbReference type="Proteomes" id="UP001499843">
    <property type="component" value="Unassembled WGS sequence"/>
</dbReference>
<dbReference type="InterPro" id="IPR000383">
    <property type="entry name" value="Xaa-Pro-like_dom"/>
</dbReference>
<gene>
    <name evidence="4" type="ORF">GCM10009850_083320</name>
</gene>
<sequence>MLDIHRVGPAAVPDDAVQVMIPMRDGVRLAADLYLPQPPDPRPVVLVRLPYDKDGVYCFMPRISRYLLARGYPVVVQDVRGKYRSEGATEFGLHEVDDGYDTIQWITGQPWCDGGVVMWGDSYYGYTAIAAAMSGHPALRAIAPRVTGSQLSTTLRYGDGTRDVEQTTRKLYLASHYVDQGRYEWQPDWGGRPLRATFEEFFDRIGKRSAGFDAEFAGESRFVPPPLKALLESPAVPALYTIGWFDNCAIWSWHDVHALSRDPAWSGGLRLRLEAIDHENYWLGHAPVAPAHDHAVSPAALDGLLPRYLDPAVEFFDAVLGRSGEPARLPRVRYEICHGEWRESDTWPPQEAAELEYHLSASLRLTASPEPEASVLSWTHDPSDLVPSTGSNPFAALFDRGDLAAVGERADVLRFTGPCAAEDVDLIGVVTLTLRLSAPAGAHVHVRLLDLTPEGAAHLVAKGQVRLDAPLGEVVVGLQSVAYRLRAGHRLALDLMSSDFPDYVAECPPGADPWASLPGEPVTREITVGGPRPSCLRIGPAQPHEETP</sequence>
<dbReference type="PANTHER" id="PTHR43056">
    <property type="entry name" value="PEPTIDASE S9 PROLYL OLIGOPEPTIDASE"/>
    <property type="match status" value="1"/>
</dbReference>
<dbReference type="SUPFAM" id="SSF53474">
    <property type="entry name" value="alpha/beta-Hydrolases"/>
    <property type="match status" value="1"/>
</dbReference>
<proteinExistence type="predicted"/>
<dbReference type="Gene3D" id="1.10.3020.10">
    <property type="entry name" value="alpha-amino acid ester hydrolase ( Helical cap domain)"/>
    <property type="match status" value="1"/>
</dbReference>
<keyword evidence="1 4" id="KW-0378">Hydrolase</keyword>
<dbReference type="Pfam" id="PF02129">
    <property type="entry name" value="Peptidase_S15"/>
    <property type="match status" value="1"/>
</dbReference>
<organism evidence="4 5">
    <name type="scientific">Nonomuraea monospora</name>
    <dbReference type="NCBI Taxonomy" id="568818"/>
    <lineage>
        <taxon>Bacteria</taxon>
        <taxon>Bacillati</taxon>
        <taxon>Actinomycetota</taxon>
        <taxon>Actinomycetes</taxon>
        <taxon>Streptosporangiales</taxon>
        <taxon>Streptosporangiaceae</taxon>
        <taxon>Nonomuraea</taxon>
    </lineage>
</organism>
<dbReference type="Pfam" id="PF08530">
    <property type="entry name" value="PepX_C"/>
    <property type="match status" value="1"/>
</dbReference>
<feature type="domain" description="Xaa-Pro dipeptidyl-peptidase C-terminal" evidence="3">
    <location>
        <begin position="313"/>
        <end position="537"/>
    </location>
</feature>
<dbReference type="InterPro" id="IPR050585">
    <property type="entry name" value="Xaa-Pro_dipeptidyl-ppase/CocE"/>
</dbReference>
<dbReference type="SMART" id="SM00939">
    <property type="entry name" value="PepX_C"/>
    <property type="match status" value="1"/>
</dbReference>
<dbReference type="InterPro" id="IPR008979">
    <property type="entry name" value="Galactose-bd-like_sf"/>
</dbReference>
<dbReference type="InterPro" id="IPR013736">
    <property type="entry name" value="Xaa-Pro_dipept_C"/>
</dbReference>
<dbReference type="RefSeq" id="WP_344487769.1">
    <property type="nucleotide sequence ID" value="NZ_BAAAQX010000029.1"/>
</dbReference>
<dbReference type="SUPFAM" id="SSF49785">
    <property type="entry name" value="Galactose-binding domain-like"/>
    <property type="match status" value="1"/>
</dbReference>
<comment type="caution">
    <text evidence="4">The sequence shown here is derived from an EMBL/GenBank/DDBJ whole genome shotgun (WGS) entry which is preliminary data.</text>
</comment>